<evidence type="ECO:0000256" key="2">
    <source>
        <dbReference type="ARBA" id="ARBA00022692"/>
    </source>
</evidence>
<dbReference type="AlphaFoldDB" id="A0AAV8DSF1"/>
<evidence type="ECO:0000256" key="7">
    <source>
        <dbReference type="SAM" id="Phobius"/>
    </source>
</evidence>
<dbReference type="SUPFAM" id="SSF52058">
    <property type="entry name" value="L domain-like"/>
    <property type="match status" value="1"/>
</dbReference>
<dbReference type="Pfam" id="PF00560">
    <property type="entry name" value="LRR_1"/>
    <property type="match status" value="2"/>
</dbReference>
<gene>
    <name evidence="8" type="ORF">LUZ62_053468</name>
</gene>
<dbReference type="InterPro" id="IPR032675">
    <property type="entry name" value="LRR_dom_sf"/>
</dbReference>
<keyword evidence="4 7" id="KW-1133">Transmembrane helix</keyword>
<dbReference type="InterPro" id="IPR046956">
    <property type="entry name" value="RLP23-like"/>
</dbReference>
<evidence type="ECO:0000256" key="1">
    <source>
        <dbReference type="ARBA" id="ARBA00004479"/>
    </source>
</evidence>
<evidence type="ECO:0000256" key="6">
    <source>
        <dbReference type="ARBA" id="ARBA00023180"/>
    </source>
</evidence>
<proteinExistence type="predicted"/>
<keyword evidence="3" id="KW-0732">Signal</keyword>
<accession>A0AAV8DSF1</accession>
<dbReference type="PANTHER" id="PTHR48063:SF112">
    <property type="entry name" value="RECEPTOR LIKE PROTEIN 30-LIKE"/>
    <property type="match status" value="1"/>
</dbReference>
<evidence type="ECO:0000313" key="8">
    <source>
        <dbReference type="EMBL" id="KAJ4769211.1"/>
    </source>
</evidence>
<dbReference type="Gene3D" id="3.80.10.10">
    <property type="entry name" value="Ribonuclease Inhibitor"/>
    <property type="match status" value="1"/>
</dbReference>
<evidence type="ECO:0000256" key="5">
    <source>
        <dbReference type="ARBA" id="ARBA00023136"/>
    </source>
</evidence>
<comment type="subcellular location">
    <subcellularLocation>
        <location evidence="1">Membrane</location>
        <topology evidence="1">Single-pass type I membrane protein</topology>
    </subcellularLocation>
</comment>
<dbReference type="PANTHER" id="PTHR48063">
    <property type="entry name" value="LRR RECEPTOR-LIKE KINASE"/>
    <property type="match status" value="1"/>
</dbReference>
<dbReference type="PRINTS" id="PR00019">
    <property type="entry name" value="LEURICHRPT"/>
</dbReference>
<keyword evidence="2 7" id="KW-0812">Transmembrane</keyword>
<dbReference type="GO" id="GO:0016020">
    <property type="term" value="C:membrane"/>
    <property type="evidence" value="ECO:0007669"/>
    <property type="project" value="UniProtKB-SubCell"/>
</dbReference>
<evidence type="ECO:0000256" key="4">
    <source>
        <dbReference type="ARBA" id="ARBA00022989"/>
    </source>
</evidence>
<comment type="caution">
    <text evidence="8">The sequence shown here is derived from an EMBL/GenBank/DDBJ whole genome shotgun (WGS) entry which is preliminary data.</text>
</comment>
<dbReference type="EMBL" id="JAMFTS010000003">
    <property type="protein sequence ID" value="KAJ4769211.1"/>
    <property type="molecule type" value="Genomic_DNA"/>
</dbReference>
<dbReference type="InterPro" id="IPR001611">
    <property type="entry name" value="Leu-rich_rpt"/>
</dbReference>
<evidence type="ECO:0000256" key="3">
    <source>
        <dbReference type="ARBA" id="ARBA00022729"/>
    </source>
</evidence>
<keyword evidence="6" id="KW-0325">Glycoprotein</keyword>
<dbReference type="Proteomes" id="UP001140206">
    <property type="component" value="Chromosome 3"/>
</dbReference>
<organism evidence="8 9">
    <name type="scientific">Rhynchospora pubera</name>
    <dbReference type="NCBI Taxonomy" id="906938"/>
    <lineage>
        <taxon>Eukaryota</taxon>
        <taxon>Viridiplantae</taxon>
        <taxon>Streptophyta</taxon>
        <taxon>Embryophyta</taxon>
        <taxon>Tracheophyta</taxon>
        <taxon>Spermatophyta</taxon>
        <taxon>Magnoliopsida</taxon>
        <taxon>Liliopsida</taxon>
        <taxon>Poales</taxon>
        <taxon>Cyperaceae</taxon>
        <taxon>Cyperoideae</taxon>
        <taxon>Rhynchosporeae</taxon>
        <taxon>Rhynchospora</taxon>
    </lineage>
</organism>
<protein>
    <submittedName>
        <fullName evidence="8">Uncharacterized protein</fullName>
    </submittedName>
</protein>
<sequence length="143" mass="16302">MTSLEILDLSINHLSGNIPQSMSHLTFLDTLNLSHNNLTGQIPSGSQLQTFSPSVFSNNDGLCGFPLPNNCSTNNSSIVQEVNNEDKKLEIIWVICSVILGFVTGFWVYFGALFWKISLRFAIFRFTDKMQDKMMKWFGWYLH</sequence>
<dbReference type="PROSITE" id="PS51450">
    <property type="entry name" value="LRR"/>
    <property type="match status" value="1"/>
</dbReference>
<feature type="transmembrane region" description="Helical" evidence="7">
    <location>
        <begin position="91"/>
        <end position="115"/>
    </location>
</feature>
<keyword evidence="9" id="KW-1185">Reference proteome</keyword>
<evidence type="ECO:0000313" key="9">
    <source>
        <dbReference type="Proteomes" id="UP001140206"/>
    </source>
</evidence>
<name>A0AAV8DSF1_9POAL</name>
<reference evidence="8" key="1">
    <citation type="submission" date="2022-08" db="EMBL/GenBank/DDBJ databases">
        <authorList>
            <person name="Marques A."/>
        </authorList>
    </citation>
    <scope>NUCLEOTIDE SEQUENCE</scope>
    <source>
        <strain evidence="8">RhyPub2mFocal</strain>
        <tissue evidence="8">Leaves</tissue>
    </source>
</reference>
<keyword evidence="5 7" id="KW-0472">Membrane</keyword>